<feature type="domain" description="Enolpyruvate transferase" evidence="8">
    <location>
        <begin position="17"/>
        <end position="422"/>
    </location>
</feature>
<feature type="binding site" evidence="7">
    <location>
        <position position="388"/>
    </location>
    <ligand>
        <name>phosphoenolpyruvate</name>
        <dbReference type="ChEBI" id="CHEBI:58702"/>
    </ligand>
</feature>
<comment type="function">
    <text evidence="7">Catalyzes the transfer of the enolpyruvyl moiety of phosphoenolpyruvate (PEP) to the 5-hydroxyl of shikimate-3-phosphate (S3P) to produce enolpyruvyl shikimate-3-phosphate and inorganic phosphate.</text>
</comment>
<dbReference type="GO" id="GO:0005737">
    <property type="term" value="C:cytoplasm"/>
    <property type="evidence" value="ECO:0007669"/>
    <property type="project" value="UniProtKB-SubCell"/>
</dbReference>
<dbReference type="PROSITE" id="PS00104">
    <property type="entry name" value="EPSP_SYNTHASE_1"/>
    <property type="match status" value="1"/>
</dbReference>
<dbReference type="Gene3D" id="3.65.10.10">
    <property type="entry name" value="Enolpyruvate transferase domain"/>
    <property type="match status" value="2"/>
</dbReference>
<sequence length="427" mass="45286">MQELSDELLIQPVAACVRGTVRPPGSKSYTNRALPIAALARGASRLEGLLDSEDTQVMMESLRRLGFSLTHRPEGTVLEIEGAGGTIPAKGAELYLANSGTSIRFLTAMVAVGEGTFRLDGVERMRERPIADLLTALRDLGVDARSVPENGCPPVIVEAKGLPGGTVRVKGSTSSQFLSALLIAAPAAQAPLTVEVDGELVSKPYIEMTLQVIEAFGAKVTRVGEQVYRFDASGYQGTEYTIEPDASAASYFFGAAAATAGSVTVDGLGTSSLQGDLDFVRVLERMGCQVDMSENSTSVTGGSLIGVDVDMGDISDTVPTLAAVACFAKGPTRIRNVAHVRVKETDRLKALATEIRKTGTEVIEHPDGLDIHPGQLQGATFDTYDDHRMAMSLALLGLRVPGVVIRNPGCTSKTYPDYFRDLATLHD</sequence>
<keyword evidence="5 7" id="KW-0057">Aromatic amino acid biosynthesis</keyword>
<dbReference type="RefSeq" id="WP_145264285.1">
    <property type="nucleotide sequence ID" value="NZ_CP036279.1"/>
</dbReference>
<feature type="active site" description="Proton acceptor" evidence="7">
    <location>
        <position position="316"/>
    </location>
</feature>
<feature type="binding site" evidence="7">
    <location>
        <position position="316"/>
    </location>
    <ligand>
        <name>3-phosphoshikimate</name>
        <dbReference type="ChEBI" id="CHEBI:145989"/>
    </ligand>
</feature>
<keyword evidence="10" id="KW-1185">Reference proteome</keyword>
<dbReference type="CDD" id="cd01556">
    <property type="entry name" value="EPSP_synthase"/>
    <property type="match status" value="1"/>
</dbReference>
<evidence type="ECO:0000313" key="9">
    <source>
        <dbReference type="EMBL" id="QDU63896.1"/>
    </source>
</evidence>
<comment type="caution">
    <text evidence="7">Lacks conserved residue(s) required for the propagation of feature annotation.</text>
</comment>
<gene>
    <name evidence="7 9" type="primary">aroA</name>
    <name evidence="9" type="ORF">Pan216_47770</name>
</gene>
<evidence type="ECO:0000313" key="10">
    <source>
        <dbReference type="Proteomes" id="UP000317093"/>
    </source>
</evidence>
<dbReference type="GO" id="GO:0009073">
    <property type="term" value="P:aromatic amino acid family biosynthetic process"/>
    <property type="evidence" value="ECO:0007669"/>
    <property type="project" value="UniProtKB-KW"/>
</dbReference>
<dbReference type="AlphaFoldDB" id="A0A518BA86"/>
<evidence type="ECO:0000256" key="6">
    <source>
        <dbReference type="ARBA" id="ARBA00044633"/>
    </source>
</evidence>
<name>A0A518BA86_9BACT</name>
<dbReference type="SUPFAM" id="SSF55205">
    <property type="entry name" value="EPT/RTPC-like"/>
    <property type="match status" value="1"/>
</dbReference>
<feature type="binding site" evidence="7">
    <location>
        <position position="176"/>
    </location>
    <ligand>
        <name>3-phosphoshikimate</name>
        <dbReference type="ChEBI" id="CHEBI:145989"/>
    </ligand>
</feature>
<evidence type="ECO:0000256" key="4">
    <source>
        <dbReference type="ARBA" id="ARBA00022679"/>
    </source>
</evidence>
<feature type="binding site" evidence="7">
    <location>
        <position position="176"/>
    </location>
    <ligand>
        <name>phosphoenolpyruvate</name>
        <dbReference type="ChEBI" id="CHEBI:58702"/>
    </ligand>
</feature>
<organism evidence="9 10">
    <name type="scientific">Kolteria novifilia</name>
    <dbReference type="NCBI Taxonomy" id="2527975"/>
    <lineage>
        <taxon>Bacteria</taxon>
        <taxon>Pseudomonadati</taxon>
        <taxon>Planctomycetota</taxon>
        <taxon>Planctomycetia</taxon>
        <taxon>Kolteriales</taxon>
        <taxon>Kolteriaceae</taxon>
        <taxon>Kolteria</taxon>
    </lineage>
</organism>
<evidence type="ECO:0000256" key="7">
    <source>
        <dbReference type="HAMAP-Rule" id="MF_00210"/>
    </source>
</evidence>
<feature type="binding site" evidence="7">
    <location>
        <position position="343"/>
    </location>
    <ligand>
        <name>3-phosphoshikimate</name>
        <dbReference type="ChEBI" id="CHEBI:145989"/>
    </ligand>
</feature>
<dbReference type="HAMAP" id="MF_00210">
    <property type="entry name" value="EPSP_synth"/>
    <property type="match status" value="1"/>
</dbReference>
<evidence type="ECO:0000256" key="1">
    <source>
        <dbReference type="ARBA" id="ARBA00004811"/>
    </source>
</evidence>
<protein>
    <recommendedName>
        <fullName evidence="7">3-phosphoshikimate 1-carboxyvinyltransferase</fullName>
        <ecNumber evidence="7">2.5.1.19</ecNumber>
    </recommendedName>
    <alternativeName>
        <fullName evidence="7">5-enolpyruvylshikimate-3-phosphate synthase</fullName>
        <shortName evidence="7">EPSP synthase</shortName>
        <shortName evidence="7">EPSPS</shortName>
    </alternativeName>
</protein>
<keyword evidence="3 7" id="KW-0028">Amino-acid biosynthesis</keyword>
<feature type="binding site" evidence="7">
    <location>
        <position position="128"/>
    </location>
    <ligand>
        <name>phosphoenolpyruvate</name>
        <dbReference type="ChEBI" id="CHEBI:58702"/>
    </ligand>
</feature>
<dbReference type="KEGG" id="knv:Pan216_47770"/>
<dbReference type="GO" id="GO:0008652">
    <property type="term" value="P:amino acid biosynthetic process"/>
    <property type="evidence" value="ECO:0007669"/>
    <property type="project" value="UniProtKB-KW"/>
</dbReference>
<dbReference type="PANTHER" id="PTHR21090:SF5">
    <property type="entry name" value="PENTAFUNCTIONAL AROM POLYPEPTIDE"/>
    <property type="match status" value="1"/>
</dbReference>
<evidence type="ECO:0000256" key="5">
    <source>
        <dbReference type="ARBA" id="ARBA00023141"/>
    </source>
</evidence>
<feature type="binding site" evidence="7">
    <location>
        <position position="32"/>
    </location>
    <ligand>
        <name>3-phosphoshikimate</name>
        <dbReference type="ChEBI" id="CHEBI:145989"/>
    </ligand>
</feature>
<dbReference type="GO" id="GO:0003866">
    <property type="term" value="F:3-phosphoshikimate 1-carboxyvinyltransferase activity"/>
    <property type="evidence" value="ECO:0007669"/>
    <property type="project" value="UniProtKB-UniRule"/>
</dbReference>
<comment type="similarity">
    <text evidence="2 7">Belongs to the EPSP synthase family.</text>
</comment>
<feature type="binding site" evidence="7">
    <location>
        <position position="175"/>
    </location>
    <ligand>
        <name>3-phosphoshikimate</name>
        <dbReference type="ChEBI" id="CHEBI:145989"/>
    </ligand>
</feature>
<feature type="binding site" evidence="7">
    <location>
        <position position="413"/>
    </location>
    <ligand>
        <name>phosphoenolpyruvate</name>
        <dbReference type="ChEBI" id="CHEBI:58702"/>
    </ligand>
</feature>
<reference evidence="9 10" key="1">
    <citation type="submission" date="2019-02" db="EMBL/GenBank/DDBJ databases">
        <title>Deep-cultivation of Planctomycetes and their phenomic and genomic characterization uncovers novel biology.</title>
        <authorList>
            <person name="Wiegand S."/>
            <person name="Jogler M."/>
            <person name="Boedeker C."/>
            <person name="Pinto D."/>
            <person name="Vollmers J."/>
            <person name="Rivas-Marin E."/>
            <person name="Kohn T."/>
            <person name="Peeters S.H."/>
            <person name="Heuer A."/>
            <person name="Rast P."/>
            <person name="Oberbeckmann S."/>
            <person name="Bunk B."/>
            <person name="Jeske O."/>
            <person name="Meyerdierks A."/>
            <person name="Storesund J.E."/>
            <person name="Kallscheuer N."/>
            <person name="Luecker S."/>
            <person name="Lage O.M."/>
            <person name="Pohl T."/>
            <person name="Merkel B.J."/>
            <person name="Hornburger P."/>
            <person name="Mueller R.-W."/>
            <person name="Bruemmer F."/>
            <person name="Labrenz M."/>
            <person name="Spormann A.M."/>
            <person name="Op den Camp H."/>
            <person name="Overmann J."/>
            <person name="Amann R."/>
            <person name="Jetten M.S.M."/>
            <person name="Mascher T."/>
            <person name="Medema M.H."/>
            <person name="Devos D.P."/>
            <person name="Kaster A.-K."/>
            <person name="Ovreas L."/>
            <person name="Rohde M."/>
            <person name="Galperin M.Y."/>
            <person name="Jogler C."/>
        </authorList>
    </citation>
    <scope>NUCLEOTIDE SEQUENCE [LARGE SCALE GENOMIC DNA]</scope>
    <source>
        <strain evidence="9 10">Pan216</strain>
    </source>
</reference>
<comment type="subcellular location">
    <subcellularLocation>
        <location evidence="7">Cytoplasm</location>
    </subcellularLocation>
</comment>
<dbReference type="NCBIfam" id="TIGR01356">
    <property type="entry name" value="aroA"/>
    <property type="match status" value="1"/>
</dbReference>
<comment type="catalytic activity">
    <reaction evidence="6">
        <text>3-phosphoshikimate + phosphoenolpyruvate = 5-O-(1-carboxyvinyl)-3-phosphoshikimate + phosphate</text>
        <dbReference type="Rhea" id="RHEA:21256"/>
        <dbReference type="ChEBI" id="CHEBI:43474"/>
        <dbReference type="ChEBI" id="CHEBI:57701"/>
        <dbReference type="ChEBI" id="CHEBI:58702"/>
        <dbReference type="ChEBI" id="CHEBI:145989"/>
        <dbReference type="EC" id="2.5.1.19"/>
    </reaction>
    <physiologicalReaction direction="left-to-right" evidence="6">
        <dbReference type="Rhea" id="RHEA:21257"/>
    </physiologicalReaction>
</comment>
<dbReference type="GO" id="GO:0009423">
    <property type="term" value="P:chorismate biosynthetic process"/>
    <property type="evidence" value="ECO:0007669"/>
    <property type="project" value="UniProtKB-UniRule"/>
</dbReference>
<dbReference type="InterPro" id="IPR001986">
    <property type="entry name" value="Enolpyruvate_Tfrase_dom"/>
</dbReference>
<evidence type="ECO:0000256" key="3">
    <source>
        <dbReference type="ARBA" id="ARBA00022605"/>
    </source>
</evidence>
<keyword evidence="4 7" id="KW-0808">Transferase</keyword>
<dbReference type="InterPro" id="IPR006264">
    <property type="entry name" value="EPSP_synthase"/>
</dbReference>
<dbReference type="UniPathway" id="UPA00053">
    <property type="reaction ID" value="UER00089"/>
</dbReference>
<dbReference type="InterPro" id="IPR036968">
    <property type="entry name" value="Enolpyruvate_Tfrase_sf"/>
</dbReference>
<dbReference type="Pfam" id="PF00275">
    <property type="entry name" value="EPSP_synthase"/>
    <property type="match status" value="1"/>
</dbReference>
<feature type="binding site" evidence="7">
    <location>
        <position position="100"/>
    </location>
    <ligand>
        <name>phosphoenolpyruvate</name>
        <dbReference type="ChEBI" id="CHEBI:58702"/>
    </ligand>
</feature>
<keyword evidence="7" id="KW-0963">Cytoplasm</keyword>
<feature type="binding site" evidence="7">
    <location>
        <position position="27"/>
    </location>
    <ligand>
        <name>3-phosphoshikimate</name>
        <dbReference type="ChEBI" id="CHEBI:145989"/>
    </ligand>
</feature>
<accession>A0A518BA86</accession>
<comment type="pathway">
    <text evidence="1 7">Metabolic intermediate biosynthesis; chorismate biosynthesis; chorismate from D-erythrose 4-phosphate and phosphoenolpyruvate: step 6/7.</text>
</comment>
<evidence type="ECO:0000256" key="2">
    <source>
        <dbReference type="ARBA" id="ARBA00009948"/>
    </source>
</evidence>
<dbReference type="OrthoDB" id="9809920at2"/>
<dbReference type="PIRSF" id="PIRSF000505">
    <property type="entry name" value="EPSPS"/>
    <property type="match status" value="1"/>
</dbReference>
<dbReference type="Proteomes" id="UP000317093">
    <property type="component" value="Chromosome"/>
</dbReference>
<feature type="binding site" evidence="7">
    <location>
        <position position="347"/>
    </location>
    <ligand>
        <name>phosphoenolpyruvate</name>
        <dbReference type="ChEBI" id="CHEBI:58702"/>
    </ligand>
</feature>
<dbReference type="PANTHER" id="PTHR21090">
    <property type="entry name" value="AROM/DEHYDROQUINATE SYNTHASE"/>
    <property type="match status" value="1"/>
</dbReference>
<feature type="binding site" evidence="7">
    <location>
        <position position="27"/>
    </location>
    <ligand>
        <name>phosphoenolpyruvate</name>
        <dbReference type="ChEBI" id="CHEBI:58702"/>
    </ligand>
</feature>
<evidence type="ECO:0000259" key="8">
    <source>
        <dbReference type="Pfam" id="PF00275"/>
    </source>
</evidence>
<dbReference type="InterPro" id="IPR023193">
    <property type="entry name" value="EPSP_synthase_CS"/>
</dbReference>
<feature type="binding site" evidence="7">
    <location>
        <position position="28"/>
    </location>
    <ligand>
        <name>3-phosphoshikimate</name>
        <dbReference type="ChEBI" id="CHEBI:145989"/>
    </ligand>
</feature>
<feature type="binding site" evidence="7">
    <location>
        <position position="174"/>
    </location>
    <ligand>
        <name>3-phosphoshikimate</name>
        <dbReference type="ChEBI" id="CHEBI:145989"/>
    </ligand>
</feature>
<dbReference type="EMBL" id="CP036279">
    <property type="protein sequence ID" value="QDU63896.1"/>
    <property type="molecule type" value="Genomic_DNA"/>
</dbReference>
<dbReference type="EC" id="2.5.1.19" evidence="7"/>
<dbReference type="InterPro" id="IPR013792">
    <property type="entry name" value="RNA3'P_cycl/enolpyr_Trfase_a/b"/>
</dbReference>
<feature type="binding site" evidence="7">
    <location>
        <position position="202"/>
    </location>
    <ligand>
        <name>3-phosphoshikimate</name>
        <dbReference type="ChEBI" id="CHEBI:145989"/>
    </ligand>
</feature>
<proteinExistence type="inferred from homology"/>
<comment type="subunit">
    <text evidence="7">Monomer.</text>
</comment>